<evidence type="ECO:0000256" key="1">
    <source>
        <dbReference type="SAM" id="MobiDB-lite"/>
    </source>
</evidence>
<evidence type="ECO:0000313" key="2">
    <source>
        <dbReference type="EMBL" id="QHS97581.1"/>
    </source>
</evidence>
<sequence>MQTNARITPIWHVSFPSSSESEGEATLHCRPNTPKRAGTPPRGFTIPDPYITEREPLTSDEEEDCGSLRSGFKKVVLSALSSQPRKTLEERFENLSLLECRRLSAGEQLQENLKRMNLRGCPRTEHRRKYTGSQLHATRRQKEDHDASAPTAVHPYSTQPNAAEGLICPGCGHCFSMRKSLNMHRKVCVALKNNAASVKLSGK</sequence>
<proteinExistence type="predicted"/>
<name>A0A6C0C0F5_9ZZZZ</name>
<feature type="region of interest" description="Disordered" evidence="1">
    <location>
        <begin position="127"/>
        <end position="156"/>
    </location>
</feature>
<dbReference type="AlphaFoldDB" id="A0A6C0C0F5"/>
<feature type="region of interest" description="Disordered" evidence="1">
    <location>
        <begin position="15"/>
        <end position="65"/>
    </location>
</feature>
<dbReference type="EMBL" id="MN739300">
    <property type="protein sequence ID" value="QHS97581.1"/>
    <property type="molecule type" value="Genomic_DNA"/>
</dbReference>
<protein>
    <submittedName>
        <fullName evidence="2">Uncharacterized protein</fullName>
    </submittedName>
</protein>
<accession>A0A6C0C0F5</accession>
<organism evidence="2">
    <name type="scientific">viral metagenome</name>
    <dbReference type="NCBI Taxonomy" id="1070528"/>
    <lineage>
        <taxon>unclassified sequences</taxon>
        <taxon>metagenomes</taxon>
        <taxon>organismal metagenomes</taxon>
    </lineage>
</organism>
<reference evidence="2" key="1">
    <citation type="journal article" date="2020" name="Nature">
        <title>Giant virus diversity and host interactions through global metagenomics.</title>
        <authorList>
            <person name="Schulz F."/>
            <person name="Roux S."/>
            <person name="Paez-Espino D."/>
            <person name="Jungbluth S."/>
            <person name="Walsh D.A."/>
            <person name="Denef V.J."/>
            <person name="McMahon K.D."/>
            <person name="Konstantinidis K.T."/>
            <person name="Eloe-Fadrosh E.A."/>
            <person name="Kyrpides N.C."/>
            <person name="Woyke T."/>
        </authorList>
    </citation>
    <scope>NUCLEOTIDE SEQUENCE</scope>
    <source>
        <strain evidence="2">GVMAG-M-3300020182-33</strain>
    </source>
</reference>